<accession>A0A087D505</accession>
<keyword evidence="1" id="KW-1133">Transmembrane helix</keyword>
<name>A0A087D505_BIFRU</name>
<sequence length="107" mass="11170">MSAKTALTMAHPAVSANGQPNHALAAVPSANTALTIDSVLMMSHGIIGDVGFRPLGLAGTLAHFLFFGFRLISLTSPVTALMRAARLATRSEMLVIISDGVMFTSFP</sequence>
<evidence type="ECO:0000256" key="1">
    <source>
        <dbReference type="SAM" id="Phobius"/>
    </source>
</evidence>
<feature type="transmembrane region" description="Helical" evidence="1">
    <location>
        <begin position="61"/>
        <end position="82"/>
    </location>
</feature>
<keyword evidence="1" id="KW-0472">Membrane</keyword>
<dbReference type="AlphaFoldDB" id="A0A087D505"/>
<comment type="caution">
    <text evidence="2">The sequence shown here is derived from an EMBL/GenBank/DDBJ whole genome shotgun (WGS) entry which is preliminary data.</text>
</comment>
<dbReference type="Proteomes" id="UP000029078">
    <property type="component" value="Unassembled WGS sequence"/>
</dbReference>
<evidence type="ECO:0000313" key="3">
    <source>
        <dbReference type="Proteomes" id="UP000029078"/>
    </source>
</evidence>
<proteinExistence type="predicted"/>
<reference evidence="2 3" key="1">
    <citation type="submission" date="2014-03" db="EMBL/GenBank/DDBJ databases">
        <title>Genomics of Bifidobacteria.</title>
        <authorList>
            <person name="Ventura M."/>
            <person name="Milani C."/>
            <person name="Lugli G.A."/>
        </authorList>
    </citation>
    <scope>NUCLEOTIDE SEQUENCE [LARGE SCALE GENOMIC DNA]</scope>
    <source>
        <strain evidence="2 3">LMG 21811</strain>
    </source>
</reference>
<evidence type="ECO:0000313" key="2">
    <source>
        <dbReference type="EMBL" id="KFI90605.1"/>
    </source>
</evidence>
<dbReference type="eggNOG" id="ENOG503219I">
    <property type="taxonomic scope" value="Bacteria"/>
</dbReference>
<protein>
    <submittedName>
        <fullName evidence="2">Uncharacterized protein</fullName>
    </submittedName>
</protein>
<dbReference type="EMBL" id="JGZL01000003">
    <property type="protein sequence ID" value="KFI90605.1"/>
    <property type="molecule type" value="Genomic_DNA"/>
</dbReference>
<organism evidence="2 3">
    <name type="scientific">Bifidobacterium ruminantium</name>
    <dbReference type="NCBI Taxonomy" id="78346"/>
    <lineage>
        <taxon>Bacteria</taxon>
        <taxon>Bacillati</taxon>
        <taxon>Actinomycetota</taxon>
        <taxon>Actinomycetes</taxon>
        <taxon>Bifidobacteriales</taxon>
        <taxon>Bifidobacteriaceae</taxon>
        <taxon>Bifidobacterium</taxon>
    </lineage>
</organism>
<dbReference type="STRING" id="78346.BRUM_0374"/>
<gene>
    <name evidence="2" type="ORF">BRUM_0374</name>
</gene>
<keyword evidence="3" id="KW-1185">Reference proteome</keyword>
<keyword evidence="1" id="KW-0812">Transmembrane</keyword>